<reference evidence="1 2" key="1">
    <citation type="submission" date="2024-06" db="EMBL/GenBank/DDBJ databases">
        <title>Sorghum-associated microbial communities from plants grown in Nebraska, USA.</title>
        <authorList>
            <person name="Schachtman D."/>
        </authorList>
    </citation>
    <scope>NUCLEOTIDE SEQUENCE [LARGE SCALE GENOMIC DNA]</scope>
    <source>
        <strain evidence="1 2">1073</strain>
    </source>
</reference>
<accession>A0ABV2JZM4</accession>
<comment type="caution">
    <text evidence="1">The sequence shown here is derived from an EMBL/GenBank/DDBJ whole genome shotgun (WGS) entry which is preliminary data.</text>
</comment>
<protein>
    <submittedName>
        <fullName evidence="1">Zn finger protein</fullName>
    </submittedName>
</protein>
<name>A0ABV2JZM4_9GAMM</name>
<evidence type="ECO:0000313" key="1">
    <source>
        <dbReference type="EMBL" id="MET3654268.1"/>
    </source>
</evidence>
<organism evidence="1 2">
    <name type="scientific">Dyella japonica</name>
    <dbReference type="NCBI Taxonomy" id="231455"/>
    <lineage>
        <taxon>Bacteria</taxon>
        <taxon>Pseudomonadati</taxon>
        <taxon>Pseudomonadota</taxon>
        <taxon>Gammaproteobacteria</taxon>
        <taxon>Lysobacterales</taxon>
        <taxon>Rhodanobacteraceae</taxon>
        <taxon>Dyella</taxon>
    </lineage>
</organism>
<sequence>MAGATGAVIVFDDGKSLKWRDKCEACGNVNSTVHVSSSPSPGSQVHHGMYRCERCGHSSQITIYG</sequence>
<proteinExistence type="predicted"/>
<evidence type="ECO:0000313" key="2">
    <source>
        <dbReference type="Proteomes" id="UP001549184"/>
    </source>
</evidence>
<keyword evidence="2" id="KW-1185">Reference proteome</keyword>
<dbReference type="Proteomes" id="UP001549184">
    <property type="component" value="Unassembled WGS sequence"/>
</dbReference>
<gene>
    <name evidence="1" type="ORF">ABIC75_004006</name>
</gene>
<dbReference type="EMBL" id="JBEPMU010000006">
    <property type="protein sequence ID" value="MET3654268.1"/>
    <property type="molecule type" value="Genomic_DNA"/>
</dbReference>